<dbReference type="eggNOG" id="ENOG502S9SQ">
    <property type="taxonomic scope" value="Eukaryota"/>
</dbReference>
<dbReference type="PANTHER" id="PTHR38167">
    <property type="entry name" value="C2H2-TYPE DOMAIN-CONTAINING PROTEIN"/>
    <property type="match status" value="1"/>
</dbReference>
<name>A0A066XQ53_COLSU</name>
<dbReference type="Proteomes" id="UP000027238">
    <property type="component" value="Unassembled WGS sequence"/>
</dbReference>
<evidence type="ECO:0000313" key="3">
    <source>
        <dbReference type="Proteomes" id="UP000027238"/>
    </source>
</evidence>
<dbReference type="EMBL" id="JMSE01000763">
    <property type="protein sequence ID" value="KDN67881.1"/>
    <property type="molecule type" value="Genomic_DNA"/>
</dbReference>
<comment type="caution">
    <text evidence="2">The sequence shown here is derived from an EMBL/GenBank/DDBJ whole genome shotgun (WGS) entry which is preliminary data.</text>
</comment>
<dbReference type="STRING" id="1173701.A0A066XQ53"/>
<protein>
    <recommendedName>
        <fullName evidence="4">C2H2-type domain-containing protein</fullName>
    </recommendedName>
</protein>
<dbReference type="OrthoDB" id="5422613at2759"/>
<feature type="region of interest" description="Disordered" evidence="1">
    <location>
        <begin position="170"/>
        <end position="213"/>
    </location>
</feature>
<dbReference type="AlphaFoldDB" id="A0A066XQ53"/>
<evidence type="ECO:0000256" key="1">
    <source>
        <dbReference type="SAM" id="MobiDB-lite"/>
    </source>
</evidence>
<evidence type="ECO:0000313" key="2">
    <source>
        <dbReference type="EMBL" id="KDN67881.1"/>
    </source>
</evidence>
<sequence>MAEHAVQRDAGEAARTKQELDAVASIPEADARKALYFICSEDEGARRKVLDFYRVFPKTDVCMHCEEEFDRENNPPGACRYHPGDFELDEELEVWDSVDDYDWPPEVYQRDSESNRQDIPEGFRWSCCGRVGNVEGCETGTHEGRGATTAAATTFGLALDVNRIKAKLGTLDNSVGKESEAHVPGQPAGNKRKADGELGDGEASKVKKDAGSS</sequence>
<dbReference type="OMA" id="YQRDSES"/>
<reference evidence="3" key="1">
    <citation type="journal article" date="2014" name="Genome Announc.">
        <title>Draft genome sequence of Colletotrichum sublineola, a destructive pathogen of cultivated sorghum.</title>
        <authorList>
            <person name="Baroncelli R."/>
            <person name="Sanz-Martin J.M."/>
            <person name="Rech G.E."/>
            <person name="Sukno S.A."/>
            <person name="Thon M.R."/>
        </authorList>
    </citation>
    <scope>NUCLEOTIDE SEQUENCE [LARGE SCALE GENOMIC DNA]</scope>
    <source>
        <strain evidence="3">TX430BB</strain>
    </source>
</reference>
<dbReference type="HOGENOM" id="CLU_093552_1_1_1"/>
<feature type="compositionally biased region" description="Basic and acidic residues" evidence="1">
    <location>
        <begin position="192"/>
        <end position="213"/>
    </location>
</feature>
<keyword evidence="3" id="KW-1185">Reference proteome</keyword>
<evidence type="ECO:0008006" key="4">
    <source>
        <dbReference type="Google" id="ProtNLM"/>
    </source>
</evidence>
<dbReference type="PANTHER" id="PTHR38167:SF1">
    <property type="entry name" value="C2H2-TYPE DOMAIN-CONTAINING PROTEIN"/>
    <property type="match status" value="1"/>
</dbReference>
<organism evidence="2 3">
    <name type="scientific">Colletotrichum sublineola</name>
    <name type="common">Sorghum anthracnose fungus</name>
    <dbReference type="NCBI Taxonomy" id="1173701"/>
    <lineage>
        <taxon>Eukaryota</taxon>
        <taxon>Fungi</taxon>
        <taxon>Dikarya</taxon>
        <taxon>Ascomycota</taxon>
        <taxon>Pezizomycotina</taxon>
        <taxon>Sordariomycetes</taxon>
        <taxon>Hypocreomycetidae</taxon>
        <taxon>Glomerellales</taxon>
        <taxon>Glomerellaceae</taxon>
        <taxon>Colletotrichum</taxon>
        <taxon>Colletotrichum graminicola species complex</taxon>
    </lineage>
</organism>
<gene>
    <name evidence="2" type="ORF">CSUB01_09137</name>
</gene>
<proteinExistence type="predicted"/>
<accession>A0A066XQ53</accession>